<evidence type="ECO:0000256" key="1">
    <source>
        <dbReference type="ARBA" id="ARBA00009528"/>
    </source>
</evidence>
<dbReference type="GO" id="GO:0006508">
    <property type="term" value="P:proteolysis"/>
    <property type="evidence" value="ECO:0007669"/>
    <property type="project" value="UniProtKB-KW"/>
</dbReference>
<keyword evidence="2 6" id="KW-0031">Aminopeptidase</keyword>
<evidence type="ECO:0000256" key="4">
    <source>
        <dbReference type="ARBA" id="ARBA00022801"/>
    </source>
</evidence>
<evidence type="ECO:0000256" key="3">
    <source>
        <dbReference type="ARBA" id="ARBA00022670"/>
    </source>
</evidence>
<dbReference type="GO" id="GO:0030145">
    <property type="term" value="F:manganese ion binding"/>
    <property type="evidence" value="ECO:0007669"/>
    <property type="project" value="InterPro"/>
</dbReference>
<dbReference type="SUPFAM" id="SSF53187">
    <property type="entry name" value="Zn-dependent exopeptidases"/>
    <property type="match status" value="1"/>
</dbReference>
<dbReference type="Proteomes" id="UP001230051">
    <property type="component" value="Unassembled WGS sequence"/>
</dbReference>
<keyword evidence="3" id="KW-0645">Protease</keyword>
<dbReference type="Pfam" id="PF00883">
    <property type="entry name" value="Peptidase_M17"/>
    <property type="match status" value="1"/>
</dbReference>
<gene>
    <name evidence="6" type="primary">lap-2</name>
    <name evidence="6" type="ORF">AOXY_G28752</name>
</gene>
<dbReference type="CDD" id="cd00433">
    <property type="entry name" value="Peptidase_M17"/>
    <property type="match status" value="1"/>
</dbReference>
<dbReference type="PROSITE" id="PS00631">
    <property type="entry name" value="CYTOSOL_AP"/>
    <property type="match status" value="1"/>
</dbReference>
<organism evidence="6 7">
    <name type="scientific">Acipenser oxyrinchus oxyrinchus</name>
    <dbReference type="NCBI Taxonomy" id="40147"/>
    <lineage>
        <taxon>Eukaryota</taxon>
        <taxon>Metazoa</taxon>
        <taxon>Chordata</taxon>
        <taxon>Craniata</taxon>
        <taxon>Vertebrata</taxon>
        <taxon>Euteleostomi</taxon>
        <taxon>Actinopterygii</taxon>
        <taxon>Chondrostei</taxon>
        <taxon>Acipenseriformes</taxon>
        <taxon>Acipenseridae</taxon>
        <taxon>Acipenser</taxon>
    </lineage>
</organism>
<keyword evidence="4" id="KW-0378">Hydrolase</keyword>
<dbReference type="GO" id="GO:0005737">
    <property type="term" value="C:cytoplasm"/>
    <property type="evidence" value="ECO:0007669"/>
    <property type="project" value="InterPro"/>
</dbReference>
<proteinExistence type="inferred from homology"/>
<dbReference type="PANTHER" id="PTHR11963">
    <property type="entry name" value="LEUCINE AMINOPEPTIDASE-RELATED"/>
    <property type="match status" value="1"/>
</dbReference>
<evidence type="ECO:0000256" key="2">
    <source>
        <dbReference type="ARBA" id="ARBA00022438"/>
    </source>
</evidence>
<dbReference type="PRINTS" id="PR00481">
    <property type="entry name" value="LAMNOPPTDASE"/>
</dbReference>
<dbReference type="AlphaFoldDB" id="A0AAD8CPA9"/>
<comment type="caution">
    <text evidence="6">The sequence shown here is derived from an EMBL/GenBank/DDBJ whole genome shotgun (WGS) entry which is preliminary data.</text>
</comment>
<evidence type="ECO:0000313" key="7">
    <source>
        <dbReference type="Proteomes" id="UP001230051"/>
    </source>
</evidence>
<dbReference type="InterPro" id="IPR000819">
    <property type="entry name" value="Peptidase_M17_C"/>
</dbReference>
<sequence>MGSVRFPVDFATDLKDKKFDGIVLVTDCIEKLPAALQCLLAPLKEYKQVDAAVHSEVVLLKVPGVPGDRLVFAPTGPLDRDYDDVRRFADAAVAGMKRSLKAGMRSPLLVCPAHTTFKESTLVSVLGALHALYVPLEVREAYPEKPHKVDALGFWVPGEAEGRRIKHLACALESGRAVCRDIGGSDPERMAAPLVVKYVEELFNNTPIKVSVVSDVKQLEKEYPCLAAVNRCANAVPRHQARVIKLEYTGEGPIDQTLLLVGKGITYDTGGADIKAGGFMAGMHRDKCGSAAVAGFFQVLAELKPKNLKVLGAMAMVRNSVGADCYVADELITSRAQRRIRVGNTDAEGRMVMADLLSEMKERALSEVAPELFTIATLTGHAIRAMGPNYSIIMDNGPARSVGNAQQWQKAGDKLGDVFEISTVRREDFDFHRGKSEYEDILQCNNLPSSATPRGHQTPAAFLLMASGLDQHGVDSEKPLRYSHIDIAGSSGPFPGIPTGAPILAMATNYILHRL</sequence>
<accession>A0AAD8CPA9</accession>
<dbReference type="EMBL" id="JAGXEW010000036">
    <property type="protein sequence ID" value="KAK1154406.1"/>
    <property type="molecule type" value="Genomic_DNA"/>
</dbReference>
<evidence type="ECO:0000313" key="6">
    <source>
        <dbReference type="EMBL" id="KAK1154406.1"/>
    </source>
</evidence>
<dbReference type="PANTHER" id="PTHR11963:SF48">
    <property type="entry name" value="DIPEPTIDASE B, ISOFORM A"/>
    <property type="match status" value="1"/>
</dbReference>
<protein>
    <submittedName>
        <fullName evidence="6">Aminopeptidase W07G4.4</fullName>
    </submittedName>
</protein>
<dbReference type="Gene3D" id="3.40.630.10">
    <property type="entry name" value="Zn peptidases"/>
    <property type="match status" value="1"/>
</dbReference>
<keyword evidence="7" id="KW-1185">Reference proteome</keyword>
<name>A0AAD8CPA9_ACIOX</name>
<dbReference type="GO" id="GO:0070006">
    <property type="term" value="F:metalloaminopeptidase activity"/>
    <property type="evidence" value="ECO:0007669"/>
    <property type="project" value="InterPro"/>
</dbReference>
<comment type="similarity">
    <text evidence="1">Belongs to the peptidase M17 family.</text>
</comment>
<feature type="domain" description="Cytosol aminopeptidase" evidence="5">
    <location>
        <begin position="344"/>
        <end position="351"/>
    </location>
</feature>
<evidence type="ECO:0000259" key="5">
    <source>
        <dbReference type="PROSITE" id="PS00631"/>
    </source>
</evidence>
<dbReference type="InterPro" id="IPR011356">
    <property type="entry name" value="Leucine_aapep/pepB"/>
</dbReference>
<reference evidence="6" key="1">
    <citation type="submission" date="2022-02" db="EMBL/GenBank/DDBJ databases">
        <title>Atlantic sturgeon de novo genome assembly.</title>
        <authorList>
            <person name="Stock M."/>
            <person name="Klopp C."/>
            <person name="Guiguen Y."/>
            <person name="Cabau C."/>
            <person name="Parinello H."/>
            <person name="Santidrian Yebra-Pimentel E."/>
            <person name="Kuhl H."/>
            <person name="Dirks R.P."/>
            <person name="Guessner J."/>
            <person name="Wuertz S."/>
            <person name="Du K."/>
            <person name="Schartl M."/>
        </authorList>
    </citation>
    <scope>NUCLEOTIDE SEQUENCE</scope>
    <source>
        <strain evidence="6">STURGEONOMICS-FGT-2020</strain>
        <tissue evidence="6">Whole blood</tissue>
    </source>
</reference>